<feature type="transmembrane region" description="Helical" evidence="1">
    <location>
        <begin position="58"/>
        <end position="77"/>
    </location>
</feature>
<keyword evidence="1" id="KW-0812">Transmembrane</keyword>
<proteinExistence type="predicted"/>
<keyword evidence="1" id="KW-0472">Membrane</keyword>
<organism evidence="2 3">
    <name type="scientific">Sporothrix curviconia</name>
    <dbReference type="NCBI Taxonomy" id="1260050"/>
    <lineage>
        <taxon>Eukaryota</taxon>
        <taxon>Fungi</taxon>
        <taxon>Dikarya</taxon>
        <taxon>Ascomycota</taxon>
        <taxon>Pezizomycotina</taxon>
        <taxon>Sordariomycetes</taxon>
        <taxon>Sordariomycetidae</taxon>
        <taxon>Ophiostomatales</taxon>
        <taxon>Ophiostomataceae</taxon>
        <taxon>Sporothrix</taxon>
    </lineage>
</organism>
<dbReference type="EMBL" id="CAWUHB010000003">
    <property type="protein sequence ID" value="CAK7211139.1"/>
    <property type="molecule type" value="Genomic_DNA"/>
</dbReference>
<comment type="caution">
    <text evidence="2">The sequence shown here is derived from an EMBL/GenBank/DDBJ whole genome shotgun (WGS) entry which is preliminary data.</text>
</comment>
<keyword evidence="3" id="KW-1185">Reference proteome</keyword>
<evidence type="ECO:0000313" key="3">
    <source>
        <dbReference type="Proteomes" id="UP001642405"/>
    </source>
</evidence>
<reference evidence="2 3" key="1">
    <citation type="submission" date="2024-01" db="EMBL/GenBank/DDBJ databases">
        <authorList>
            <person name="Allen C."/>
            <person name="Tagirdzhanova G."/>
        </authorList>
    </citation>
    <scope>NUCLEOTIDE SEQUENCE [LARGE SCALE GENOMIC DNA]</scope>
</reference>
<dbReference type="CDD" id="cd11296">
    <property type="entry name" value="O-FucT_like"/>
    <property type="match status" value="1"/>
</dbReference>
<keyword evidence="1" id="KW-1133">Transmembrane helix</keyword>
<dbReference type="Gene3D" id="3.40.50.11350">
    <property type="match status" value="1"/>
</dbReference>
<dbReference type="Proteomes" id="UP001642405">
    <property type="component" value="Unassembled WGS sequence"/>
</dbReference>
<gene>
    <name evidence="2" type="primary">AOX2_1</name>
    <name evidence="2" type="ORF">SCUCBS95973_001029</name>
</gene>
<evidence type="ECO:0000313" key="2">
    <source>
        <dbReference type="EMBL" id="CAK7211139.1"/>
    </source>
</evidence>
<protein>
    <submittedName>
        <fullName evidence="2">Inducible alternative oxidase 2</fullName>
    </submittedName>
</protein>
<evidence type="ECO:0000256" key="1">
    <source>
        <dbReference type="SAM" id="Phobius"/>
    </source>
</evidence>
<name>A0ABP0AVH7_9PEZI</name>
<accession>A0ABP0AVH7</accession>
<sequence>MDFDALRAKLSNRLDRFSYTALPSERPRSRTVSPLLSLISATLVLPDSLWHRSRLARLSIYTAFVLTLLCFLSLYSGSHGLLPLPPSPRPHRSRLSKEEYIRAVLRNPVEGLLDPEPISQKCSETRFQEGLVWHCDTVVGGIGNVGNMWLNCVRYAIEAGATTLVLPTLGARADDLVDLGNKDNAVDLSLLFDVDYFLAAWQQVCPQMRAVVADTDIPNLPAPASDRSPHLQPARVKAFPMRKYLLVDPTGWRAAFDGWLASVLSHSQPSMSAEDPVRVWQDMVLAQWNREASGSHTPAFGNAFPRLFRFPETTKRLAASVLWCMEQKLGRPVVSDSILFLPSPGRTNHLAAGRLAAGAFMGVHMRVAADAATAGWPGYEAQAPFFLAEAQRRNLSTIYLATGSQEHRDRFRQDAAAAGLQVLTKEDLLDDGDDEERAALQALTWDQRALVDFDVLVHSSWFYGFVRSSFSWAIALRRGTLPEAGPSQVTDALGDEYRDSLSAVVGRHPNINPEGMWP</sequence>